<comment type="caution">
    <text evidence="5">The sequence shown here is derived from an EMBL/GenBank/DDBJ whole genome shotgun (WGS) entry which is preliminary data.</text>
</comment>
<dbReference type="eggNOG" id="KOG2216">
    <property type="taxonomic scope" value="Eukaryota"/>
</dbReference>
<evidence type="ECO:0000256" key="4">
    <source>
        <dbReference type="SAM" id="MobiDB-lite"/>
    </source>
</evidence>
<feature type="compositionally biased region" description="Acidic residues" evidence="4">
    <location>
        <begin position="260"/>
        <end position="278"/>
    </location>
</feature>
<protein>
    <recommendedName>
        <fullName evidence="7">THO complex subunit 5</fullName>
    </recommendedName>
</protein>
<organism evidence="5 6">
    <name type="scientific">Coccomyxa subellipsoidea (strain C-169)</name>
    <name type="common">Green microalga</name>
    <dbReference type="NCBI Taxonomy" id="574566"/>
    <lineage>
        <taxon>Eukaryota</taxon>
        <taxon>Viridiplantae</taxon>
        <taxon>Chlorophyta</taxon>
        <taxon>core chlorophytes</taxon>
        <taxon>Trebouxiophyceae</taxon>
        <taxon>Trebouxiophyceae incertae sedis</taxon>
        <taxon>Coccomyxaceae</taxon>
        <taxon>Coccomyxa</taxon>
        <taxon>Coccomyxa subellipsoidea</taxon>
    </lineage>
</organism>
<dbReference type="Proteomes" id="UP000007264">
    <property type="component" value="Unassembled WGS sequence"/>
</dbReference>
<dbReference type="GeneID" id="17036591"/>
<feature type="region of interest" description="Disordered" evidence="4">
    <location>
        <begin position="248"/>
        <end position="298"/>
    </location>
</feature>
<accession>I0YJU3</accession>
<evidence type="ECO:0000256" key="2">
    <source>
        <dbReference type="ARBA" id="ARBA00008044"/>
    </source>
</evidence>
<dbReference type="STRING" id="574566.I0YJU3"/>
<dbReference type="OrthoDB" id="20582at2759"/>
<dbReference type="RefSeq" id="XP_005643206.1">
    <property type="nucleotide sequence ID" value="XM_005643149.1"/>
</dbReference>
<evidence type="ECO:0000313" key="5">
    <source>
        <dbReference type="EMBL" id="EIE18662.1"/>
    </source>
</evidence>
<keyword evidence="3" id="KW-0539">Nucleus</keyword>
<dbReference type="AlphaFoldDB" id="I0YJU3"/>
<dbReference type="GO" id="GO:0003729">
    <property type="term" value="F:mRNA binding"/>
    <property type="evidence" value="ECO:0007669"/>
    <property type="project" value="TreeGrafter"/>
</dbReference>
<dbReference type="PANTHER" id="PTHR13375">
    <property type="entry name" value="FMS INTERACTING PROTEIN"/>
    <property type="match status" value="1"/>
</dbReference>
<evidence type="ECO:0000256" key="3">
    <source>
        <dbReference type="ARBA" id="ARBA00023242"/>
    </source>
</evidence>
<dbReference type="KEGG" id="csl:COCSUDRAFT_68144"/>
<dbReference type="InterPro" id="IPR019163">
    <property type="entry name" value="THO_Thoc5"/>
</dbReference>
<gene>
    <name evidence="5" type="ORF">COCSUDRAFT_68144</name>
</gene>
<dbReference type="PANTHER" id="PTHR13375:SF3">
    <property type="entry name" value="THO COMPLEX SUBUNIT 5 HOMOLOG"/>
    <property type="match status" value="1"/>
</dbReference>
<proteinExistence type="inferred from homology"/>
<comment type="subcellular location">
    <subcellularLocation>
        <location evidence="1">Nucleus</location>
    </subcellularLocation>
</comment>
<dbReference type="GO" id="GO:0000445">
    <property type="term" value="C:THO complex part of transcription export complex"/>
    <property type="evidence" value="ECO:0007669"/>
    <property type="project" value="TreeGrafter"/>
</dbReference>
<dbReference type="EMBL" id="AGSI01000022">
    <property type="protein sequence ID" value="EIE18662.1"/>
    <property type="molecule type" value="Genomic_DNA"/>
</dbReference>
<keyword evidence="6" id="KW-1185">Reference proteome</keyword>
<dbReference type="GO" id="GO:0006406">
    <property type="term" value="P:mRNA export from nucleus"/>
    <property type="evidence" value="ECO:0007669"/>
    <property type="project" value="TreeGrafter"/>
</dbReference>
<feature type="compositionally biased region" description="Low complexity" evidence="4">
    <location>
        <begin position="248"/>
        <end position="259"/>
    </location>
</feature>
<name>I0YJU3_COCSC</name>
<evidence type="ECO:0000313" key="6">
    <source>
        <dbReference type="Proteomes" id="UP000007264"/>
    </source>
</evidence>
<dbReference type="Pfam" id="PF09766">
    <property type="entry name" value="FmiP_Thoc5"/>
    <property type="match status" value="1"/>
</dbReference>
<comment type="similarity">
    <text evidence="2">Belongs to the THOC5 family.</text>
</comment>
<evidence type="ECO:0008006" key="7">
    <source>
        <dbReference type="Google" id="ProtNLM"/>
    </source>
</evidence>
<evidence type="ECO:0000256" key="1">
    <source>
        <dbReference type="ARBA" id="ARBA00004123"/>
    </source>
</evidence>
<reference evidence="5 6" key="1">
    <citation type="journal article" date="2012" name="Genome Biol.">
        <title>The genome of the polar eukaryotic microalga coccomyxa subellipsoidea reveals traits of cold adaptation.</title>
        <authorList>
            <person name="Blanc G."/>
            <person name="Agarkova I."/>
            <person name="Grimwood J."/>
            <person name="Kuo A."/>
            <person name="Brueggeman A."/>
            <person name="Dunigan D."/>
            <person name="Gurnon J."/>
            <person name="Ladunga I."/>
            <person name="Lindquist E."/>
            <person name="Lucas S."/>
            <person name="Pangilinan J."/>
            <person name="Proschold T."/>
            <person name="Salamov A."/>
            <person name="Schmutz J."/>
            <person name="Weeks D."/>
            <person name="Yamada T."/>
            <person name="Claverie J.M."/>
            <person name="Grigoriev I."/>
            <person name="Van Etten J."/>
            <person name="Lomsadze A."/>
            <person name="Borodovsky M."/>
        </authorList>
    </citation>
    <scope>NUCLEOTIDE SEQUENCE [LARGE SCALE GENOMIC DNA]</scope>
    <source>
        <strain evidence="5 6">C-169</strain>
    </source>
</reference>
<sequence length="433" mass="47088">MDGQVEQCRILKQVAAELLACKKRGASDEETHVVLMKGLVSLTQIKAANRTLCEETERVRESTAEAKAQFDAAELSLQNLLYEKGHYLKEIRACQSFRSKYTDEDIGLMHEEEFLTSATEQFKVKIDDPHVRMLQRLDHEKHERGEALKKVEALRTRRDALAASVAAKRAFLTALEEQFVAIRSTAEPVRAKLGIPLMRRPPGQARCAELLPLPLYVAYVQLAATQEAFDLPADVSITGSLAEAEALAGASGDGSAAEAEGMEVDEEGEDAELDAELEPGEHRPAKRPRSAGTARDQAHPLIVTAKVGAESAGSSRPVTLRLRYVPRLKLVTADCADSADSARLACLFDGDDGLTVPTEAAHLAADGQLSWETTRSDRPYRWAQDLAGLDSLPPLDALGSAADGAALQVERLPQLRRKANAQAVLERLSALRG</sequence>